<dbReference type="GO" id="GO:0018845">
    <property type="term" value="F:2-hydroxychromene-2-carboxylate isomerase activity"/>
    <property type="evidence" value="ECO:0007669"/>
    <property type="project" value="UniProtKB-UniRule"/>
</dbReference>
<gene>
    <name evidence="4" type="ORF">SAMN05216200_10987</name>
</gene>
<dbReference type="GO" id="GO:0006749">
    <property type="term" value="P:glutathione metabolic process"/>
    <property type="evidence" value="ECO:0007669"/>
    <property type="project" value="TreeGrafter"/>
</dbReference>
<dbReference type="Pfam" id="PF01323">
    <property type="entry name" value="DSBA"/>
    <property type="match status" value="1"/>
</dbReference>
<dbReference type="InterPro" id="IPR014440">
    <property type="entry name" value="HCCAis_GSTk"/>
</dbReference>
<dbReference type="RefSeq" id="WP_072748035.1">
    <property type="nucleotide sequence ID" value="NZ_FOHL01000009.1"/>
</dbReference>
<dbReference type="CDD" id="cd03022">
    <property type="entry name" value="DsbA_HCCA_Iso"/>
    <property type="match status" value="1"/>
</dbReference>
<dbReference type="GO" id="GO:0004602">
    <property type="term" value="F:glutathione peroxidase activity"/>
    <property type="evidence" value="ECO:0007669"/>
    <property type="project" value="TreeGrafter"/>
</dbReference>
<comment type="catalytic activity">
    <reaction evidence="1">
        <text>2-hydroxychromene-2-carboxylate = (3E)-4-(2-hydroxyphenyl)-2-oxobut-3-enoate</text>
        <dbReference type="Rhea" id="RHEA:27401"/>
        <dbReference type="ChEBI" id="CHEBI:59350"/>
        <dbReference type="ChEBI" id="CHEBI:59353"/>
        <dbReference type="EC" id="5.99.1.4"/>
    </reaction>
</comment>
<dbReference type="Proteomes" id="UP000184066">
    <property type="component" value="Unassembled WGS sequence"/>
</dbReference>
<dbReference type="OrthoDB" id="5244108at2"/>
<comment type="similarity">
    <text evidence="1">Belongs to the GST superfamily. NadH family.</text>
</comment>
<dbReference type="InterPro" id="IPR001853">
    <property type="entry name" value="DSBA-like_thioredoxin_dom"/>
</dbReference>
<evidence type="ECO:0000256" key="1">
    <source>
        <dbReference type="PIRNR" id="PIRNR006386"/>
    </source>
</evidence>
<dbReference type="STRING" id="1189325.SAMN04488119_10935"/>
<evidence type="ECO:0000259" key="3">
    <source>
        <dbReference type="Pfam" id="PF01323"/>
    </source>
</evidence>
<dbReference type="EMBL" id="FRDL01000009">
    <property type="protein sequence ID" value="SHN73705.1"/>
    <property type="molecule type" value="Genomic_DNA"/>
</dbReference>
<evidence type="ECO:0000313" key="4">
    <source>
        <dbReference type="EMBL" id="SHN73705.1"/>
    </source>
</evidence>
<keyword evidence="1 4" id="KW-0413">Isomerase</keyword>
<evidence type="ECO:0000256" key="2">
    <source>
        <dbReference type="PIRSR" id="PIRSR006386-1"/>
    </source>
</evidence>
<organism evidence="4 5">
    <name type="scientific">Oceanicella actignis</name>
    <dbReference type="NCBI Taxonomy" id="1189325"/>
    <lineage>
        <taxon>Bacteria</taxon>
        <taxon>Pseudomonadati</taxon>
        <taxon>Pseudomonadota</taxon>
        <taxon>Alphaproteobacteria</taxon>
        <taxon>Rhodobacterales</taxon>
        <taxon>Paracoccaceae</taxon>
        <taxon>Oceanicella</taxon>
    </lineage>
</organism>
<dbReference type="InterPro" id="IPR036249">
    <property type="entry name" value="Thioredoxin-like_sf"/>
</dbReference>
<reference evidence="4 5" key="1">
    <citation type="submission" date="2016-12" db="EMBL/GenBank/DDBJ databases">
        <authorList>
            <person name="Song W.-J."/>
            <person name="Kurnit D.M."/>
        </authorList>
    </citation>
    <scope>NUCLEOTIDE SEQUENCE [LARGE SCALE GENOMIC DNA]</scope>
    <source>
        <strain evidence="4 5">CGMCC 1.10808</strain>
    </source>
</reference>
<dbReference type="InterPro" id="IPR051924">
    <property type="entry name" value="GST_Kappa/NadH"/>
</dbReference>
<evidence type="ECO:0000313" key="5">
    <source>
        <dbReference type="Proteomes" id="UP000184066"/>
    </source>
</evidence>
<dbReference type="PANTHER" id="PTHR42943:SF2">
    <property type="entry name" value="GLUTATHIONE S-TRANSFERASE KAPPA 1"/>
    <property type="match status" value="1"/>
</dbReference>
<dbReference type="SUPFAM" id="SSF52833">
    <property type="entry name" value="Thioredoxin-like"/>
    <property type="match status" value="1"/>
</dbReference>
<protein>
    <recommendedName>
        <fullName evidence="1">2-hydroxychromene-2-carboxylate isomerase</fullName>
        <ecNumber evidence="1">5.99.1.4</ecNumber>
    </recommendedName>
</protein>
<proteinExistence type="inferred from homology"/>
<dbReference type="PANTHER" id="PTHR42943">
    <property type="entry name" value="GLUTATHIONE S-TRANSFERASE KAPPA"/>
    <property type="match status" value="1"/>
</dbReference>
<dbReference type="GO" id="GO:1901170">
    <property type="term" value="P:naphthalene catabolic process"/>
    <property type="evidence" value="ECO:0007669"/>
    <property type="project" value="InterPro"/>
</dbReference>
<dbReference type="Gene3D" id="3.40.30.10">
    <property type="entry name" value="Glutaredoxin"/>
    <property type="match status" value="1"/>
</dbReference>
<dbReference type="PIRSF" id="PIRSF006386">
    <property type="entry name" value="HCCAis_GSTk"/>
    <property type="match status" value="1"/>
</dbReference>
<dbReference type="EC" id="5.99.1.4" evidence="1"/>
<sequence>MTKTFEFLFDFGSPASYLAWARLPALERRTGARARLRPILLGAVFKATGNASPAMIPAKGRWMMQDLAMWAARHGTPFRVNPHFPVNTMALMRGAAALADDEPRLRAWCEACFAGMWRDGLNMADPDQAAAALAPAGFGADELRAMSEDPAAKQRLRAETESAVARGVFGAPTFFVGERMFFGQDRMDFVEEALA</sequence>
<name>A0A1M7TSL0_9RHOB</name>
<dbReference type="InterPro" id="IPR044087">
    <property type="entry name" value="NahD-like"/>
</dbReference>
<accession>A0A1M7TSL0</accession>
<feature type="domain" description="DSBA-like thioredoxin" evidence="3">
    <location>
        <begin position="6"/>
        <end position="195"/>
    </location>
</feature>
<feature type="active site" description="Nucleophile" evidence="2">
    <location>
        <position position="13"/>
    </location>
</feature>
<dbReference type="AlphaFoldDB" id="A0A1M7TSL0"/>
<dbReference type="GO" id="GO:0004364">
    <property type="term" value="F:glutathione transferase activity"/>
    <property type="evidence" value="ECO:0007669"/>
    <property type="project" value="TreeGrafter"/>
</dbReference>
<keyword evidence="5" id="KW-1185">Reference proteome</keyword>